<dbReference type="Proteomes" id="UP000006286">
    <property type="component" value="Chromosome"/>
</dbReference>
<dbReference type="OrthoDB" id="5988692at2"/>
<dbReference type="HOGENOM" id="CLU_144870_3_0_6"/>
<accession>K0CIZ8</accession>
<proteinExistence type="predicted"/>
<reference evidence="2 3" key="1">
    <citation type="journal article" date="2012" name="J. Bacteriol.">
        <title>Complete genome sequence of Alcanivorax dieselolei type strain B5.</title>
        <authorList>
            <person name="Lai Q."/>
            <person name="Li W."/>
            <person name="Shao Z."/>
        </authorList>
    </citation>
    <scope>NUCLEOTIDE SEQUENCE [LARGE SCALE GENOMIC DNA]</scope>
    <source>
        <strain evidence="3">DSM 16502 / CGMCC 1.3690 / B-5</strain>
    </source>
</reference>
<keyword evidence="1" id="KW-0812">Transmembrane</keyword>
<evidence type="ECO:0000256" key="1">
    <source>
        <dbReference type="SAM" id="Phobius"/>
    </source>
</evidence>
<keyword evidence="3" id="KW-1185">Reference proteome</keyword>
<dbReference type="Pfam" id="PF11804">
    <property type="entry name" value="DUF3325"/>
    <property type="match status" value="1"/>
</dbReference>
<dbReference type="KEGG" id="adi:B5T_04094"/>
<dbReference type="AlphaFoldDB" id="K0CIZ8"/>
<dbReference type="PATRIC" id="fig|930169.3.peg.4057"/>
<dbReference type="RefSeq" id="WP_014996406.1">
    <property type="nucleotide sequence ID" value="NC_018691.1"/>
</dbReference>
<protein>
    <recommendedName>
        <fullName evidence="4">DUF3325 domain-containing protein</fullName>
    </recommendedName>
</protein>
<dbReference type="EMBL" id="CP003466">
    <property type="protein sequence ID" value="AFT72355.1"/>
    <property type="molecule type" value="Genomic_DNA"/>
</dbReference>
<dbReference type="STRING" id="930169.B5T_04094"/>
<dbReference type="InterPro" id="IPR021762">
    <property type="entry name" value="DUF3325"/>
</dbReference>
<feature type="transmembrane region" description="Helical" evidence="1">
    <location>
        <begin position="71"/>
        <end position="91"/>
    </location>
</feature>
<gene>
    <name evidence="2" type="ordered locus">B5T_04094</name>
</gene>
<evidence type="ECO:0000313" key="2">
    <source>
        <dbReference type="EMBL" id="AFT72355.1"/>
    </source>
</evidence>
<keyword evidence="1" id="KW-1133">Transmembrane helix</keyword>
<evidence type="ECO:0000313" key="3">
    <source>
        <dbReference type="Proteomes" id="UP000006286"/>
    </source>
</evidence>
<dbReference type="eggNOG" id="ENOG503314I">
    <property type="taxonomic scope" value="Bacteria"/>
</dbReference>
<evidence type="ECO:0008006" key="4">
    <source>
        <dbReference type="Google" id="ProtNLM"/>
    </source>
</evidence>
<feature type="transmembrane region" description="Helical" evidence="1">
    <location>
        <begin position="48"/>
        <end position="64"/>
    </location>
</feature>
<keyword evidence="1" id="KW-0472">Membrane</keyword>
<organism evidence="2 3">
    <name type="scientific">Alcanivorax dieselolei (strain DSM 16502 / CGMCC 1.3690 / MCCC 1A00001 / B-5)</name>
    <name type="common">Alloalcanivorax dieselolei</name>
    <dbReference type="NCBI Taxonomy" id="930169"/>
    <lineage>
        <taxon>Bacteria</taxon>
        <taxon>Pseudomonadati</taxon>
        <taxon>Pseudomonadota</taxon>
        <taxon>Gammaproteobacteria</taxon>
        <taxon>Oceanospirillales</taxon>
        <taxon>Alcanivoracaceae</taxon>
        <taxon>Alloalcanivorax</taxon>
    </lineage>
</organism>
<name>K0CIZ8_ALCDB</name>
<sequence length="109" mass="11644">MPENVLLLAALLLSVIGLGWFALALDVHWKQACGKQARGVASARGLRLFGGVALALSLILCLQVDHPTMAALVWIMSLAGAALIVAFTLSWRPHWLALLAARPPRRQAG</sequence>